<keyword evidence="1" id="KW-0732">Signal</keyword>
<reference evidence="2 3" key="1">
    <citation type="submission" date="2020-11" db="EMBL/GenBank/DDBJ databases">
        <title>Hymenobacter sp.</title>
        <authorList>
            <person name="Kim M.K."/>
        </authorList>
    </citation>
    <scope>NUCLEOTIDE SEQUENCE [LARGE SCALE GENOMIC DNA]</scope>
    <source>
        <strain evidence="2 3">BT594</strain>
    </source>
</reference>
<protein>
    <recommendedName>
        <fullName evidence="4">Periplasmic heavy metal sensor</fullName>
    </recommendedName>
</protein>
<dbReference type="EMBL" id="JADWYK010000006">
    <property type="protein sequence ID" value="MBG8554340.1"/>
    <property type="molecule type" value="Genomic_DNA"/>
</dbReference>
<sequence>MPTSSPRVVLAFALCVALLSGSSCARRKKDIPAATTAEPVKAAPAPAPIARAAARDLAGVMAEELQLSDDQQTRVRALLRSTVQQVNDARSQYAADKPALNKELLRINAESEKQLQQVFSAEQYKQYQLKKRSMQAKMQAIRAGGSK</sequence>
<evidence type="ECO:0000313" key="3">
    <source>
        <dbReference type="Proteomes" id="UP000601099"/>
    </source>
</evidence>
<dbReference type="PROSITE" id="PS51257">
    <property type="entry name" value="PROKAR_LIPOPROTEIN"/>
    <property type="match status" value="1"/>
</dbReference>
<feature type="signal peptide" evidence="1">
    <location>
        <begin position="1"/>
        <end position="25"/>
    </location>
</feature>
<accession>A0ABS0L2Z9</accession>
<dbReference type="RefSeq" id="WP_196955357.1">
    <property type="nucleotide sequence ID" value="NZ_JADWYK010000006.1"/>
</dbReference>
<evidence type="ECO:0000313" key="2">
    <source>
        <dbReference type="EMBL" id="MBG8554340.1"/>
    </source>
</evidence>
<evidence type="ECO:0000256" key="1">
    <source>
        <dbReference type="SAM" id="SignalP"/>
    </source>
</evidence>
<comment type="caution">
    <text evidence="2">The sequence shown here is derived from an EMBL/GenBank/DDBJ whole genome shotgun (WGS) entry which is preliminary data.</text>
</comment>
<gene>
    <name evidence="2" type="ORF">I5L79_12330</name>
</gene>
<keyword evidence="3" id="KW-1185">Reference proteome</keyword>
<name>A0ABS0L2Z9_9BACT</name>
<organism evidence="2 3">
    <name type="scientific">Hymenobacter guriensis</name>
    <dbReference type="NCBI Taxonomy" id="2793065"/>
    <lineage>
        <taxon>Bacteria</taxon>
        <taxon>Pseudomonadati</taxon>
        <taxon>Bacteroidota</taxon>
        <taxon>Cytophagia</taxon>
        <taxon>Cytophagales</taxon>
        <taxon>Hymenobacteraceae</taxon>
        <taxon>Hymenobacter</taxon>
    </lineage>
</organism>
<dbReference type="Proteomes" id="UP000601099">
    <property type="component" value="Unassembled WGS sequence"/>
</dbReference>
<feature type="chain" id="PRO_5047052111" description="Periplasmic heavy metal sensor" evidence="1">
    <location>
        <begin position="26"/>
        <end position="147"/>
    </location>
</feature>
<evidence type="ECO:0008006" key="4">
    <source>
        <dbReference type="Google" id="ProtNLM"/>
    </source>
</evidence>
<proteinExistence type="predicted"/>